<evidence type="ECO:0000256" key="3">
    <source>
        <dbReference type="RuleBase" id="RU003718"/>
    </source>
</evidence>
<dbReference type="FunFam" id="3.40.50.2000:FF:000056">
    <property type="entry name" value="Glycosyltransferase"/>
    <property type="match status" value="1"/>
</dbReference>
<proteinExistence type="inferred from homology"/>
<dbReference type="Proteomes" id="UP000653305">
    <property type="component" value="Unassembled WGS sequence"/>
</dbReference>
<dbReference type="InterPro" id="IPR002213">
    <property type="entry name" value="UDP_glucos_trans"/>
</dbReference>
<name>A0A830BDJ5_9LAMI</name>
<accession>A0A830BDJ5</accession>
<dbReference type="SUPFAM" id="SSF53756">
    <property type="entry name" value="UDP-Glycosyltransferase/glycogen phosphorylase"/>
    <property type="match status" value="1"/>
</dbReference>
<dbReference type="Gene3D" id="3.40.50.2000">
    <property type="entry name" value="Glycogen Phosphorylase B"/>
    <property type="match status" value="2"/>
</dbReference>
<evidence type="ECO:0000256" key="2">
    <source>
        <dbReference type="ARBA" id="ARBA00022679"/>
    </source>
</evidence>
<sequence length="272" mass="30535">MKDRGSEVHKWILDLCNRYLLTDGILVNSFLELESEAFNYLRQRGDTDIPPVYPVGPLIRTGGPETENEQCLKWLNDQPPKSVLYVSFGSGGTLSVDQFRELAHGLEMSGQRFLWVVRTPQENDLPQGFLERNENKGLVVTSWAPQIQVLSHGSTGGFVTHCGWNSILESVVFGVPLIAWPLCFEHKMNAVYLTEGLKAAIRVRENENGVVERGEVSEMIKQLMDGEEGKRIRKRMMEVKMAGADALTKDGSSSRALGQVVQKWTDNLDIEN</sequence>
<keyword evidence="2 3" id="KW-0808">Transferase</keyword>
<dbReference type="CDD" id="cd03784">
    <property type="entry name" value="GT1_Gtf-like"/>
    <property type="match status" value="1"/>
</dbReference>
<dbReference type="PANTHER" id="PTHR48045:SF11">
    <property type="entry name" value="UDP-GLYCOSYLTRANSFERASE 72B1"/>
    <property type="match status" value="1"/>
</dbReference>
<dbReference type="AlphaFoldDB" id="A0A830BDJ5"/>
<keyword evidence="3" id="KW-0328">Glycosyltransferase</keyword>
<dbReference type="PROSITE" id="PS00375">
    <property type="entry name" value="UDPGT"/>
    <property type="match status" value="1"/>
</dbReference>
<organism evidence="4 5">
    <name type="scientific">Phtheirospermum japonicum</name>
    <dbReference type="NCBI Taxonomy" id="374723"/>
    <lineage>
        <taxon>Eukaryota</taxon>
        <taxon>Viridiplantae</taxon>
        <taxon>Streptophyta</taxon>
        <taxon>Embryophyta</taxon>
        <taxon>Tracheophyta</taxon>
        <taxon>Spermatophyta</taxon>
        <taxon>Magnoliopsida</taxon>
        <taxon>eudicotyledons</taxon>
        <taxon>Gunneridae</taxon>
        <taxon>Pentapetalae</taxon>
        <taxon>asterids</taxon>
        <taxon>lamiids</taxon>
        <taxon>Lamiales</taxon>
        <taxon>Orobanchaceae</taxon>
        <taxon>Orobanchaceae incertae sedis</taxon>
        <taxon>Phtheirospermum</taxon>
    </lineage>
</organism>
<protein>
    <submittedName>
        <fullName evidence="4">Hydroquinone glucosyltransferase</fullName>
    </submittedName>
</protein>
<evidence type="ECO:0000313" key="5">
    <source>
        <dbReference type="Proteomes" id="UP000653305"/>
    </source>
</evidence>
<dbReference type="EMBL" id="BMAC01000101">
    <property type="protein sequence ID" value="GFP85197.1"/>
    <property type="molecule type" value="Genomic_DNA"/>
</dbReference>
<dbReference type="PANTHER" id="PTHR48045">
    <property type="entry name" value="UDP-GLYCOSYLTRANSFERASE 72B1"/>
    <property type="match status" value="1"/>
</dbReference>
<dbReference type="InterPro" id="IPR035595">
    <property type="entry name" value="UDP_glycos_trans_CS"/>
</dbReference>
<dbReference type="GO" id="GO:0008194">
    <property type="term" value="F:UDP-glycosyltransferase activity"/>
    <property type="evidence" value="ECO:0007669"/>
    <property type="project" value="InterPro"/>
</dbReference>
<comment type="caution">
    <text evidence="4">The sequence shown here is derived from an EMBL/GenBank/DDBJ whole genome shotgun (WGS) entry which is preliminary data.</text>
</comment>
<keyword evidence="5" id="KW-1185">Reference proteome</keyword>
<dbReference type="Pfam" id="PF00201">
    <property type="entry name" value="UDPGT"/>
    <property type="match status" value="1"/>
</dbReference>
<evidence type="ECO:0000313" key="4">
    <source>
        <dbReference type="EMBL" id="GFP85197.1"/>
    </source>
</evidence>
<gene>
    <name evidence="4" type="ORF">PHJA_000663400</name>
</gene>
<dbReference type="OrthoDB" id="5835829at2759"/>
<evidence type="ECO:0000256" key="1">
    <source>
        <dbReference type="ARBA" id="ARBA00009995"/>
    </source>
</evidence>
<comment type="similarity">
    <text evidence="1 3">Belongs to the UDP-glycosyltransferase family.</text>
</comment>
<reference evidence="4" key="1">
    <citation type="submission" date="2020-07" db="EMBL/GenBank/DDBJ databases">
        <title>Ethylene signaling mediates host invasion by parasitic plants.</title>
        <authorList>
            <person name="Yoshida S."/>
        </authorList>
    </citation>
    <scope>NUCLEOTIDE SEQUENCE</scope>
    <source>
        <strain evidence="4">Okayama</strain>
    </source>
</reference>